<reference evidence="7" key="1">
    <citation type="submission" date="2020-11" db="EMBL/GenBank/DDBJ databases">
        <authorList>
            <person name="Tran Van P."/>
        </authorList>
    </citation>
    <scope>NUCLEOTIDE SEQUENCE</scope>
</reference>
<protein>
    <recommendedName>
        <fullName evidence="1">glutathione transferase</fullName>
        <ecNumber evidence="1">2.5.1.18</ecNumber>
    </recommendedName>
</protein>
<dbReference type="Proteomes" id="UP000677054">
    <property type="component" value="Unassembled WGS sequence"/>
</dbReference>
<dbReference type="SUPFAM" id="SSF52833">
    <property type="entry name" value="Thioredoxin-like"/>
    <property type="match status" value="1"/>
</dbReference>
<dbReference type="OrthoDB" id="414243at2759"/>
<dbReference type="CDD" id="cd03039">
    <property type="entry name" value="GST_N_Sigma_like"/>
    <property type="match status" value="1"/>
</dbReference>
<keyword evidence="8" id="KW-1185">Reference proteome</keyword>
<dbReference type="EC" id="2.5.1.18" evidence="1"/>
<comment type="catalytic activity">
    <reaction evidence="4">
        <text>RX + glutathione = an S-substituted glutathione + a halide anion + H(+)</text>
        <dbReference type="Rhea" id="RHEA:16437"/>
        <dbReference type="ChEBI" id="CHEBI:15378"/>
        <dbReference type="ChEBI" id="CHEBI:16042"/>
        <dbReference type="ChEBI" id="CHEBI:17792"/>
        <dbReference type="ChEBI" id="CHEBI:57925"/>
        <dbReference type="ChEBI" id="CHEBI:90779"/>
        <dbReference type="EC" id="2.5.1.18"/>
    </reaction>
</comment>
<dbReference type="GO" id="GO:0006749">
    <property type="term" value="P:glutathione metabolic process"/>
    <property type="evidence" value="ECO:0007669"/>
    <property type="project" value="TreeGrafter"/>
</dbReference>
<keyword evidence="2" id="KW-0808">Transferase</keyword>
<dbReference type="InterPro" id="IPR010987">
    <property type="entry name" value="Glutathione-S-Trfase_C-like"/>
</dbReference>
<feature type="domain" description="GST C-terminal" evidence="6">
    <location>
        <begin position="87"/>
        <end position="208"/>
    </location>
</feature>
<dbReference type="PROSITE" id="PS50405">
    <property type="entry name" value="GST_CTER"/>
    <property type="match status" value="1"/>
</dbReference>
<dbReference type="InterPro" id="IPR004045">
    <property type="entry name" value="Glutathione_S-Trfase_N"/>
</dbReference>
<gene>
    <name evidence="7" type="ORF">DSTB1V02_LOCUS5955</name>
</gene>
<dbReference type="Gene3D" id="1.20.1050.10">
    <property type="match status" value="1"/>
</dbReference>
<dbReference type="PROSITE" id="PS50404">
    <property type="entry name" value="GST_NTER"/>
    <property type="match status" value="1"/>
</dbReference>
<dbReference type="Pfam" id="PF14497">
    <property type="entry name" value="GST_C_3"/>
    <property type="match status" value="1"/>
</dbReference>
<dbReference type="InterPro" id="IPR004046">
    <property type="entry name" value="GST_C"/>
</dbReference>
<dbReference type="EMBL" id="LR900551">
    <property type="protein sequence ID" value="CAD7246095.1"/>
    <property type="molecule type" value="Genomic_DNA"/>
</dbReference>
<evidence type="ECO:0000313" key="8">
    <source>
        <dbReference type="Proteomes" id="UP000677054"/>
    </source>
</evidence>
<dbReference type="InterPro" id="IPR036249">
    <property type="entry name" value="Thioredoxin-like_sf"/>
</dbReference>
<dbReference type="SUPFAM" id="SSF47616">
    <property type="entry name" value="GST C-terminal domain-like"/>
    <property type="match status" value="1"/>
</dbReference>
<dbReference type="InterPro" id="IPR036282">
    <property type="entry name" value="Glutathione-S-Trfase_C_sf"/>
</dbReference>
<evidence type="ECO:0000259" key="5">
    <source>
        <dbReference type="PROSITE" id="PS50404"/>
    </source>
</evidence>
<comment type="similarity">
    <text evidence="3">Belongs to the GST superfamily. Sigma family.</text>
</comment>
<feature type="domain" description="GST N-terminal" evidence="5">
    <location>
        <begin position="3"/>
        <end position="85"/>
    </location>
</feature>
<dbReference type="Pfam" id="PF02798">
    <property type="entry name" value="GST_N"/>
    <property type="match status" value="1"/>
</dbReference>
<sequence length="208" mass="23805">MTVKYKLLYFDLAGRGEVSRLLLHQSGVEFEDYRVKGKDEWPSLKKDMPFGQLPVLQVFTDEGTKMLAQSNAIARFIARSHGMDGKDTWESAQCDMLVDVMGDIQDLYIKWKFGGDEGKEEKKAKLLESVPLFLTRMTKFIEANPSKSGYLVGSELTWTDVCLAYTLDILKGVEPNIAADHPKIQEHQEKIWSQPRIKAYRTKQERPT</sequence>
<organism evidence="7">
    <name type="scientific">Darwinula stevensoni</name>
    <dbReference type="NCBI Taxonomy" id="69355"/>
    <lineage>
        <taxon>Eukaryota</taxon>
        <taxon>Metazoa</taxon>
        <taxon>Ecdysozoa</taxon>
        <taxon>Arthropoda</taxon>
        <taxon>Crustacea</taxon>
        <taxon>Oligostraca</taxon>
        <taxon>Ostracoda</taxon>
        <taxon>Podocopa</taxon>
        <taxon>Podocopida</taxon>
        <taxon>Darwinulocopina</taxon>
        <taxon>Darwinuloidea</taxon>
        <taxon>Darwinulidae</taxon>
        <taxon>Darwinula</taxon>
    </lineage>
</organism>
<dbReference type="FunFam" id="1.20.1050.10:FF:000030">
    <property type="entry name" value="Glutathione S-transferase S1"/>
    <property type="match status" value="1"/>
</dbReference>
<dbReference type="EMBL" id="CAJPEV010001034">
    <property type="protein sequence ID" value="CAG0890307.1"/>
    <property type="molecule type" value="Genomic_DNA"/>
</dbReference>
<dbReference type="Gene3D" id="3.40.30.10">
    <property type="entry name" value="Glutaredoxin"/>
    <property type="match status" value="1"/>
</dbReference>
<dbReference type="CDD" id="cd03192">
    <property type="entry name" value="GST_C_Sigma_like"/>
    <property type="match status" value="1"/>
</dbReference>
<dbReference type="SFLD" id="SFLDG01205">
    <property type="entry name" value="AMPS.1"/>
    <property type="match status" value="1"/>
</dbReference>
<evidence type="ECO:0000256" key="1">
    <source>
        <dbReference type="ARBA" id="ARBA00012452"/>
    </source>
</evidence>
<proteinExistence type="inferred from homology"/>
<evidence type="ECO:0000259" key="6">
    <source>
        <dbReference type="PROSITE" id="PS50405"/>
    </source>
</evidence>
<evidence type="ECO:0000313" key="7">
    <source>
        <dbReference type="EMBL" id="CAD7246095.1"/>
    </source>
</evidence>
<dbReference type="SFLD" id="SFLDS00019">
    <property type="entry name" value="Glutathione_Transferase_(cytos"/>
    <property type="match status" value="1"/>
</dbReference>
<evidence type="ECO:0000256" key="4">
    <source>
        <dbReference type="ARBA" id="ARBA00047960"/>
    </source>
</evidence>
<dbReference type="SFLD" id="SFLDG00363">
    <property type="entry name" value="AMPS_(cytGST):_Alpha-__Mu-__Pi"/>
    <property type="match status" value="1"/>
</dbReference>
<dbReference type="AlphaFoldDB" id="A0A7R8X950"/>
<dbReference type="InterPro" id="IPR040079">
    <property type="entry name" value="Glutathione_S-Trfase"/>
</dbReference>
<evidence type="ECO:0000256" key="3">
    <source>
        <dbReference type="ARBA" id="ARBA00038317"/>
    </source>
</evidence>
<dbReference type="PANTHER" id="PTHR11571">
    <property type="entry name" value="GLUTATHIONE S-TRANSFERASE"/>
    <property type="match status" value="1"/>
</dbReference>
<evidence type="ECO:0000256" key="2">
    <source>
        <dbReference type="ARBA" id="ARBA00022679"/>
    </source>
</evidence>
<dbReference type="PANTHER" id="PTHR11571:SF224">
    <property type="entry name" value="HEMATOPOIETIC PROSTAGLANDIN D SYNTHASE"/>
    <property type="match status" value="1"/>
</dbReference>
<accession>A0A7R8X950</accession>
<dbReference type="GO" id="GO:0004364">
    <property type="term" value="F:glutathione transferase activity"/>
    <property type="evidence" value="ECO:0007669"/>
    <property type="project" value="UniProtKB-EC"/>
</dbReference>
<name>A0A7R8X950_9CRUS</name>
<dbReference type="InterPro" id="IPR050213">
    <property type="entry name" value="GST_superfamily"/>
</dbReference>